<evidence type="ECO:0000256" key="2">
    <source>
        <dbReference type="HAMAP-Rule" id="MF_00048"/>
    </source>
</evidence>
<comment type="similarity">
    <text evidence="1 2">Belongs to the UPF0102 family.</text>
</comment>
<name>A0ABP6Z175_9ACTN</name>
<dbReference type="HAMAP" id="MF_00048">
    <property type="entry name" value="UPF0102"/>
    <property type="match status" value="1"/>
</dbReference>
<accession>A0ABP6Z175</accession>
<dbReference type="PANTHER" id="PTHR34039:SF1">
    <property type="entry name" value="UPF0102 PROTEIN YRAN"/>
    <property type="match status" value="1"/>
</dbReference>
<dbReference type="Gene3D" id="3.40.1350.10">
    <property type="match status" value="1"/>
</dbReference>
<dbReference type="Proteomes" id="UP001501074">
    <property type="component" value="Unassembled WGS sequence"/>
</dbReference>
<comment type="caution">
    <text evidence="3">The sequence shown here is derived from an EMBL/GenBank/DDBJ whole genome shotgun (WGS) entry which is preliminary data.</text>
</comment>
<dbReference type="RefSeq" id="WP_231487438.1">
    <property type="nucleotide sequence ID" value="NZ_BAAAZO010000001.1"/>
</dbReference>
<sequence>MQMAKAELGRYGEDLAAAHLRATGCQIMARNWRCRVGEIDLVALEGQCLVVCEVKTRQSLRAGDPFEAVTAVKVSRLRRLTGFWLASQDRFFRDVRVDVVGIVRPSSGTTRMVHLKGVL</sequence>
<dbReference type="Pfam" id="PF02021">
    <property type="entry name" value="UPF0102"/>
    <property type="match status" value="1"/>
</dbReference>
<reference evidence="4" key="1">
    <citation type="journal article" date="2019" name="Int. J. Syst. Evol. Microbiol.">
        <title>The Global Catalogue of Microorganisms (GCM) 10K type strain sequencing project: providing services to taxonomists for standard genome sequencing and annotation.</title>
        <authorList>
            <consortium name="The Broad Institute Genomics Platform"/>
            <consortium name="The Broad Institute Genome Sequencing Center for Infectious Disease"/>
            <person name="Wu L."/>
            <person name="Ma J."/>
        </authorList>
    </citation>
    <scope>NUCLEOTIDE SEQUENCE [LARGE SCALE GENOMIC DNA]</scope>
    <source>
        <strain evidence="4">JCM 16902</strain>
    </source>
</reference>
<dbReference type="InterPro" id="IPR011335">
    <property type="entry name" value="Restrct_endonuc-II-like"/>
</dbReference>
<dbReference type="InterPro" id="IPR011856">
    <property type="entry name" value="tRNA_endonuc-like_dom_sf"/>
</dbReference>
<proteinExistence type="inferred from homology"/>
<dbReference type="NCBIfam" id="NF009154">
    <property type="entry name" value="PRK12497.3-3"/>
    <property type="match status" value="1"/>
</dbReference>
<keyword evidence="4" id="KW-1185">Reference proteome</keyword>
<dbReference type="SUPFAM" id="SSF52980">
    <property type="entry name" value="Restriction endonuclease-like"/>
    <property type="match status" value="1"/>
</dbReference>
<evidence type="ECO:0000313" key="4">
    <source>
        <dbReference type="Proteomes" id="UP001501074"/>
    </source>
</evidence>
<dbReference type="EMBL" id="BAAAZO010000001">
    <property type="protein sequence ID" value="GAA3596178.1"/>
    <property type="molecule type" value="Genomic_DNA"/>
</dbReference>
<evidence type="ECO:0000313" key="3">
    <source>
        <dbReference type="EMBL" id="GAA3596178.1"/>
    </source>
</evidence>
<protein>
    <recommendedName>
        <fullName evidence="2">UPF0102 protein GCM10022223_09200</fullName>
    </recommendedName>
</protein>
<dbReference type="InterPro" id="IPR003509">
    <property type="entry name" value="UPF0102_YraN-like"/>
</dbReference>
<organism evidence="3 4">
    <name type="scientific">Kineosporia mesophila</name>
    <dbReference type="NCBI Taxonomy" id="566012"/>
    <lineage>
        <taxon>Bacteria</taxon>
        <taxon>Bacillati</taxon>
        <taxon>Actinomycetota</taxon>
        <taxon>Actinomycetes</taxon>
        <taxon>Kineosporiales</taxon>
        <taxon>Kineosporiaceae</taxon>
        <taxon>Kineosporia</taxon>
    </lineage>
</organism>
<dbReference type="PANTHER" id="PTHR34039">
    <property type="entry name" value="UPF0102 PROTEIN YRAN"/>
    <property type="match status" value="1"/>
</dbReference>
<dbReference type="NCBIfam" id="NF009150">
    <property type="entry name" value="PRK12497.1-3"/>
    <property type="match status" value="1"/>
</dbReference>
<dbReference type="CDD" id="cd20736">
    <property type="entry name" value="PoNe_Nuclease"/>
    <property type="match status" value="1"/>
</dbReference>
<gene>
    <name evidence="3" type="ORF">GCM10022223_09200</name>
</gene>
<evidence type="ECO:0000256" key="1">
    <source>
        <dbReference type="ARBA" id="ARBA00006738"/>
    </source>
</evidence>